<feature type="compositionally biased region" description="Low complexity" evidence="1">
    <location>
        <begin position="401"/>
        <end position="410"/>
    </location>
</feature>
<dbReference type="InterPro" id="IPR041527">
    <property type="entry name" value="YhcG_N"/>
</dbReference>
<accession>A0A9X4NRI3</accession>
<comment type="caution">
    <text evidence="4">The sequence shown here is derived from an EMBL/GenBank/DDBJ whole genome shotgun (WGS) entry which is preliminary data.</text>
</comment>
<name>A0A9X4NRI3_9BURK</name>
<dbReference type="EMBL" id="AOGK01000006">
    <property type="protein sequence ID" value="MDG5975314.1"/>
    <property type="molecule type" value="Genomic_DNA"/>
</dbReference>
<evidence type="ECO:0000256" key="1">
    <source>
        <dbReference type="SAM" id="MobiDB-lite"/>
    </source>
</evidence>
<dbReference type="PANTHER" id="PTHR30547:SF5">
    <property type="entry name" value="NUCLEASE YHCG-RELATED"/>
    <property type="match status" value="1"/>
</dbReference>
<dbReference type="InterPro" id="IPR011856">
    <property type="entry name" value="tRNA_endonuc-like_dom_sf"/>
</dbReference>
<dbReference type="Pfam" id="PF06250">
    <property type="entry name" value="YhcG_C"/>
    <property type="match status" value="1"/>
</dbReference>
<feature type="domain" description="YhcG PDDEXK nuclease" evidence="2">
    <location>
        <begin position="204"/>
        <end position="357"/>
    </location>
</feature>
<dbReference type="PANTHER" id="PTHR30547">
    <property type="entry name" value="UNCHARACTERIZED PROTEIN YHCG-RELATED"/>
    <property type="match status" value="1"/>
</dbReference>
<feature type="compositionally biased region" description="Basic residues" evidence="1">
    <location>
        <begin position="386"/>
        <end position="400"/>
    </location>
</feature>
<dbReference type="Pfam" id="PF17761">
    <property type="entry name" value="DUF1016_N"/>
    <property type="match status" value="1"/>
</dbReference>
<proteinExistence type="predicted"/>
<evidence type="ECO:0000259" key="3">
    <source>
        <dbReference type="Pfam" id="PF17761"/>
    </source>
</evidence>
<feature type="domain" description="YhcG N-terminal" evidence="3">
    <location>
        <begin position="14"/>
        <end position="179"/>
    </location>
</feature>
<dbReference type="Gene3D" id="3.40.1350.10">
    <property type="match status" value="1"/>
</dbReference>
<feature type="region of interest" description="Disordered" evidence="1">
    <location>
        <begin position="376"/>
        <end position="410"/>
    </location>
</feature>
<keyword evidence="5" id="KW-1185">Reference proteome</keyword>
<protein>
    <recommendedName>
        <fullName evidence="6">DUF1016 domain-containing protein</fullName>
    </recommendedName>
</protein>
<evidence type="ECO:0000313" key="4">
    <source>
        <dbReference type="EMBL" id="MDG5975314.1"/>
    </source>
</evidence>
<dbReference type="Proteomes" id="UP001152876">
    <property type="component" value="Unassembled WGS sequence"/>
</dbReference>
<evidence type="ECO:0000259" key="2">
    <source>
        <dbReference type="Pfam" id="PF06250"/>
    </source>
</evidence>
<dbReference type="InterPro" id="IPR053148">
    <property type="entry name" value="PD-DEXK-like_domain"/>
</dbReference>
<organism evidence="4 5">
    <name type="scientific">Hydrogenophaga taeniospiralis CCUG 15921</name>
    <dbReference type="NCBI Taxonomy" id="1281780"/>
    <lineage>
        <taxon>Bacteria</taxon>
        <taxon>Pseudomonadati</taxon>
        <taxon>Pseudomonadota</taxon>
        <taxon>Betaproteobacteria</taxon>
        <taxon>Burkholderiales</taxon>
        <taxon>Comamonadaceae</taxon>
        <taxon>Hydrogenophaga</taxon>
    </lineage>
</organism>
<gene>
    <name evidence="4" type="ORF">H010_08651</name>
</gene>
<evidence type="ECO:0008006" key="6">
    <source>
        <dbReference type="Google" id="ProtNLM"/>
    </source>
</evidence>
<dbReference type="AlphaFoldDB" id="A0A9X4NRI3"/>
<sequence>MSAAPAQTELLARIRQIWDAARTQAARSVNTAHVCANWLIGQQIVEAEQGGARRAAYGKALLKALSEQLSGDYGDGFSVSALQYMRSFFLGFPELLAKQHAVRVVLDPAQIQHAVRGASGQDETWKPGALHPGLSWTHYRTLLKEERRAVRDFYEVEAVRNGWSARQLERQMSALLFERLAKSRDKKGVLALANEGQVLARPRDVIKDPYVLEFLDLPASHRLVESRIEEALINQLQSFLLELGSGFAFVGRQRRLTLDGDHFYPDLVFYHVKLKCYVVIDLKVGKLTHGDLGQMQLYVNYYDREVITRDDNPTIGLVLCSEKNDAVVRYVLADKGEQIFASRYQFALPSEADLRAEIRRELEQFEYALPAATEVPAAGQPDMPVARKKATTTKTSKSRAKPASAKGKQA</sequence>
<dbReference type="GO" id="GO:0003676">
    <property type="term" value="F:nucleic acid binding"/>
    <property type="evidence" value="ECO:0007669"/>
    <property type="project" value="InterPro"/>
</dbReference>
<dbReference type="InterPro" id="IPR009362">
    <property type="entry name" value="YhcG_C"/>
</dbReference>
<reference evidence="4" key="1">
    <citation type="submission" date="2013-01" db="EMBL/GenBank/DDBJ databases">
        <title>Genome draft of Hydrogenophaga taeniospiralis 2K1.</title>
        <authorList>
            <person name="Gomila M."/>
            <person name="Lalucat J."/>
        </authorList>
    </citation>
    <scope>NUCLEOTIDE SEQUENCE</scope>
    <source>
        <strain evidence="4">CCUG 15921</strain>
    </source>
</reference>
<evidence type="ECO:0000313" key="5">
    <source>
        <dbReference type="Proteomes" id="UP001152876"/>
    </source>
</evidence>